<sequence>MSEEEKHPVALLERSDNFLFRTPVVEDGKQIWQLIKDAGTLDLNSSYSYLLWSKYFGDTSVVVESNGQLVGFISGFIQPKAPDTLFVWQVAVDASKRGKGLASRMLQALLHSYACRNIRYLEATVSPSNKASQALFRKLARDFETDCKVTNCFREEQFPGKGHEAERLFTIGPLQTEK</sequence>
<dbReference type="EMBL" id="JBHSNO010000009">
    <property type="protein sequence ID" value="MFC5590813.1"/>
    <property type="molecule type" value="Genomic_DNA"/>
</dbReference>
<comment type="pathway">
    <text evidence="2 9">Amine and polyamine biosynthesis; ectoine biosynthesis; L-ectoine from L-aspartate 4-semialdehyde: step 2/3.</text>
</comment>
<keyword evidence="12" id="KW-1185">Reference proteome</keyword>
<evidence type="ECO:0000256" key="7">
    <source>
        <dbReference type="ARBA" id="ARBA00023315"/>
    </source>
</evidence>
<evidence type="ECO:0000313" key="11">
    <source>
        <dbReference type="EMBL" id="MFC5590813.1"/>
    </source>
</evidence>
<dbReference type="InterPro" id="IPR012772">
    <property type="entry name" value="Ectoine_EctA"/>
</dbReference>
<dbReference type="InterPro" id="IPR017255">
    <property type="entry name" value="AcTrfase_GNAT_prd"/>
</dbReference>
<dbReference type="SUPFAM" id="SSF55729">
    <property type="entry name" value="Acyl-CoA N-acyltransferases (Nat)"/>
    <property type="match status" value="1"/>
</dbReference>
<keyword evidence="7 9" id="KW-0012">Acyltransferase</keyword>
<comment type="catalytic activity">
    <reaction evidence="8 9">
        <text>L-2,4-diaminobutanoate + acetyl-CoA = (2S)-4-acetamido-2-aminobutanoate + CoA + H(+)</text>
        <dbReference type="Rhea" id="RHEA:16901"/>
        <dbReference type="ChEBI" id="CHEBI:15378"/>
        <dbReference type="ChEBI" id="CHEBI:57287"/>
        <dbReference type="ChEBI" id="CHEBI:57288"/>
        <dbReference type="ChEBI" id="CHEBI:58761"/>
        <dbReference type="ChEBI" id="CHEBI:58929"/>
        <dbReference type="EC" id="2.3.1.178"/>
    </reaction>
</comment>
<evidence type="ECO:0000256" key="6">
    <source>
        <dbReference type="ARBA" id="ARBA00022679"/>
    </source>
</evidence>
<feature type="domain" description="N-acetyltransferase" evidence="10">
    <location>
        <begin position="18"/>
        <end position="161"/>
    </location>
</feature>
<proteinExistence type="inferred from homology"/>
<dbReference type="NCBIfam" id="TIGR02406">
    <property type="entry name" value="ectoine_EctA"/>
    <property type="match status" value="1"/>
</dbReference>
<evidence type="ECO:0000256" key="5">
    <source>
        <dbReference type="ARBA" id="ARBA00017935"/>
    </source>
</evidence>
<evidence type="ECO:0000256" key="9">
    <source>
        <dbReference type="RuleBase" id="RU365045"/>
    </source>
</evidence>
<dbReference type="RefSeq" id="WP_381437814.1">
    <property type="nucleotide sequence ID" value="NZ_JBHSNO010000009.1"/>
</dbReference>
<dbReference type="Proteomes" id="UP001596109">
    <property type="component" value="Unassembled WGS sequence"/>
</dbReference>
<name>A0ABW0TPR2_9BACL</name>
<dbReference type="CDD" id="cd04301">
    <property type="entry name" value="NAT_SF"/>
    <property type="match status" value="1"/>
</dbReference>
<evidence type="ECO:0000256" key="3">
    <source>
        <dbReference type="ARBA" id="ARBA00010712"/>
    </source>
</evidence>
<evidence type="ECO:0000256" key="8">
    <source>
        <dbReference type="ARBA" id="ARBA00048924"/>
    </source>
</evidence>
<dbReference type="Pfam" id="PF00583">
    <property type="entry name" value="Acetyltransf_1"/>
    <property type="match status" value="1"/>
</dbReference>
<gene>
    <name evidence="9 11" type="primary">ectA</name>
    <name evidence="11" type="ORF">ACFPRA_18080</name>
</gene>
<evidence type="ECO:0000256" key="2">
    <source>
        <dbReference type="ARBA" id="ARBA00004978"/>
    </source>
</evidence>
<keyword evidence="6 9" id="KW-0808">Transferase</keyword>
<protein>
    <recommendedName>
        <fullName evidence="5 9">L-2,4-diaminobutyric acid acetyltransferase</fullName>
        <shortName evidence="9">DABA acetyltransferase</shortName>
        <ecNumber evidence="4 9">2.3.1.178</ecNumber>
    </recommendedName>
</protein>
<dbReference type="InterPro" id="IPR016181">
    <property type="entry name" value="Acyl_CoA_acyltransferase"/>
</dbReference>
<organism evidence="11 12">
    <name type="scientific">Sporosarcina soli</name>
    <dbReference type="NCBI Taxonomy" id="334736"/>
    <lineage>
        <taxon>Bacteria</taxon>
        <taxon>Bacillati</taxon>
        <taxon>Bacillota</taxon>
        <taxon>Bacilli</taxon>
        <taxon>Bacillales</taxon>
        <taxon>Caryophanaceae</taxon>
        <taxon>Sporosarcina</taxon>
    </lineage>
</organism>
<dbReference type="InterPro" id="IPR000182">
    <property type="entry name" value="GNAT_dom"/>
</dbReference>
<dbReference type="PIRSF" id="PIRSF037663">
    <property type="entry name" value="Acetyltransf_GNAT_prd"/>
    <property type="match status" value="1"/>
</dbReference>
<comment type="similarity">
    <text evidence="3 9">Belongs to the acetyltransferase family. EctA subfamily.</text>
</comment>
<evidence type="ECO:0000259" key="10">
    <source>
        <dbReference type="PROSITE" id="PS51186"/>
    </source>
</evidence>
<dbReference type="GO" id="GO:0033816">
    <property type="term" value="F:diaminobutyrate acetyltransferase activity"/>
    <property type="evidence" value="ECO:0007669"/>
    <property type="project" value="UniProtKB-EC"/>
</dbReference>
<dbReference type="EC" id="2.3.1.178" evidence="4 9"/>
<evidence type="ECO:0000256" key="1">
    <source>
        <dbReference type="ARBA" id="ARBA00003741"/>
    </source>
</evidence>
<accession>A0ABW0TPR2</accession>
<evidence type="ECO:0000313" key="12">
    <source>
        <dbReference type="Proteomes" id="UP001596109"/>
    </source>
</evidence>
<dbReference type="Gene3D" id="3.40.630.30">
    <property type="match status" value="1"/>
</dbReference>
<reference evidence="12" key="1">
    <citation type="journal article" date="2019" name="Int. J. Syst. Evol. Microbiol.">
        <title>The Global Catalogue of Microorganisms (GCM) 10K type strain sequencing project: providing services to taxonomists for standard genome sequencing and annotation.</title>
        <authorList>
            <consortium name="The Broad Institute Genomics Platform"/>
            <consortium name="The Broad Institute Genome Sequencing Center for Infectious Disease"/>
            <person name="Wu L."/>
            <person name="Ma J."/>
        </authorList>
    </citation>
    <scope>NUCLEOTIDE SEQUENCE [LARGE SCALE GENOMIC DNA]</scope>
    <source>
        <strain evidence="12">CGMCC 4.1434</strain>
    </source>
</reference>
<evidence type="ECO:0000256" key="4">
    <source>
        <dbReference type="ARBA" id="ARBA00012355"/>
    </source>
</evidence>
<comment type="function">
    <text evidence="1 9">Catalyzes the acetylation of L-2,4-diaminobutyrate (DABA) to gamma-N-acetyl-alpha,gamma-diaminobutyric acid (ADABA) with acetyl coenzyme A.</text>
</comment>
<dbReference type="PROSITE" id="PS51186">
    <property type="entry name" value="GNAT"/>
    <property type="match status" value="1"/>
</dbReference>
<comment type="caution">
    <text evidence="11">The sequence shown here is derived from an EMBL/GenBank/DDBJ whole genome shotgun (WGS) entry which is preliminary data.</text>
</comment>